<dbReference type="Proteomes" id="UP000246278">
    <property type="component" value="Unassembled WGS sequence"/>
</dbReference>
<protein>
    <recommendedName>
        <fullName evidence="7">TonB-dependent receptor plug domain-containing protein</fullName>
    </recommendedName>
</protein>
<keyword evidence="3" id="KW-0998">Cell outer membrane</keyword>
<dbReference type="Gene3D" id="2.40.170.20">
    <property type="entry name" value="TonB-dependent receptor, beta-barrel domain"/>
    <property type="match status" value="1"/>
</dbReference>
<evidence type="ECO:0000256" key="4">
    <source>
        <dbReference type="SAM" id="MobiDB-lite"/>
    </source>
</evidence>
<name>A0A317T6F5_9CHLB</name>
<evidence type="ECO:0008006" key="7">
    <source>
        <dbReference type="Google" id="ProtNLM"/>
    </source>
</evidence>
<keyword evidence="2" id="KW-0472">Membrane</keyword>
<dbReference type="AlphaFoldDB" id="A0A317T6F5"/>
<organism evidence="5 6">
    <name type="scientific">Prosthecochloris marina</name>
    <dbReference type="NCBI Taxonomy" id="2017681"/>
    <lineage>
        <taxon>Bacteria</taxon>
        <taxon>Pseudomonadati</taxon>
        <taxon>Chlorobiota</taxon>
        <taxon>Chlorobiia</taxon>
        <taxon>Chlorobiales</taxon>
        <taxon>Chlorobiaceae</taxon>
        <taxon>Prosthecochloris</taxon>
    </lineage>
</organism>
<dbReference type="SUPFAM" id="SSF56935">
    <property type="entry name" value="Porins"/>
    <property type="match status" value="1"/>
</dbReference>
<evidence type="ECO:0000256" key="1">
    <source>
        <dbReference type="ARBA" id="ARBA00004442"/>
    </source>
</evidence>
<evidence type="ECO:0000313" key="5">
    <source>
        <dbReference type="EMBL" id="PWW81031.1"/>
    </source>
</evidence>
<sequence length="829" mass="93192">MSIILLSATGSVLLPQRTSATENTAETPRIDTSKTDTSKTLRLNPILVREAADEPGKSTIGGESLQSLPNYTGSITGALKVFPDVQFSNDESSSLTAGEIRPPRVSINGAKPYENSFTIDGIGNTNTFNPSGLGAENNNAGASFNDLGVHGADQNLFYDISLVESVTAYTSNVPAKYGGFTGGLIDAELRNPRADRWHFTLSGRHTRSEWFVMRDVDEASEEPDNQPDFSTYNLNAVLEGPLTDKAALLFSASRQHSTIPLERRERDGARTYVYDDDEQFRTNENYFARFLFNPNSNLLLTFDATYAPYTEKRWRAAWADSDWEIYNDAYRFSAGADWVTGLGLLSFKAAYSENGYSRDTKTNYRYSYIDLATDDGEQYGGVGDATVEKRSVDLRVDFESRELNLLLLKAISTGVNVNAATIDMWNEAAMVDVLVKMPSRAIRTTSNYLEYSQSRSLKTLGYYAEADLAWKRLLVTPGFRLDYDDYTENLDISHRLRAEYDTFGDGTLRLISGYNRYYGTALRTYAFDRYRPFVKNQWLKQGDEWIKIADNVTGADKSYMAKGLDTPYSDEIMGGLIGSVAGFDYSVKMVHRDHRKQLMNMSEKEDDETRYWMTNDGQGSYDGFTATLTRAFDAGDWGKHAFTFGATTSKTKTFNGGFGDNVYKESNSIERVYSKVYYDGELMQRVDMPADNYNAPWVLTFTWEGSFFDDKLRLYSFNRWRDSSRGLKRDARISSETPYGTTSGSETRKSSDWLNPNGTYYYEAYVIGGIDGGFMSDLSIEMDLFASEQLSTTIILDVLNVFNSKMDTSALEDGTVRGRGYYLGLRGEF</sequence>
<evidence type="ECO:0000256" key="3">
    <source>
        <dbReference type="ARBA" id="ARBA00023237"/>
    </source>
</evidence>
<evidence type="ECO:0000313" key="6">
    <source>
        <dbReference type="Proteomes" id="UP000246278"/>
    </source>
</evidence>
<evidence type="ECO:0000256" key="2">
    <source>
        <dbReference type="ARBA" id="ARBA00023136"/>
    </source>
</evidence>
<feature type="compositionally biased region" description="Polar residues" evidence="4">
    <location>
        <begin position="17"/>
        <end position="26"/>
    </location>
</feature>
<dbReference type="EMBL" id="PDNZ01000011">
    <property type="protein sequence ID" value="PWW81031.1"/>
    <property type="molecule type" value="Genomic_DNA"/>
</dbReference>
<dbReference type="GO" id="GO:0009279">
    <property type="term" value="C:cell outer membrane"/>
    <property type="evidence" value="ECO:0007669"/>
    <property type="project" value="UniProtKB-SubCell"/>
</dbReference>
<gene>
    <name evidence="5" type="ORF">CR164_12255</name>
</gene>
<comment type="caution">
    <text evidence="5">The sequence shown here is derived from an EMBL/GenBank/DDBJ whole genome shotgun (WGS) entry which is preliminary data.</text>
</comment>
<dbReference type="InterPro" id="IPR036942">
    <property type="entry name" value="Beta-barrel_TonB_sf"/>
</dbReference>
<accession>A0A317T6F5</accession>
<feature type="region of interest" description="Disordered" evidence="4">
    <location>
        <begin position="17"/>
        <end position="36"/>
    </location>
</feature>
<comment type="subcellular location">
    <subcellularLocation>
        <location evidence="1">Cell outer membrane</location>
    </subcellularLocation>
</comment>
<reference evidence="6" key="1">
    <citation type="submission" date="2017-10" db="EMBL/GenBank/DDBJ databases">
        <authorList>
            <person name="Gaisin V.A."/>
            <person name="Rysina M.S."/>
            <person name="Grouzdev D.S."/>
        </authorList>
    </citation>
    <scope>NUCLEOTIDE SEQUENCE [LARGE SCALE GENOMIC DNA]</scope>
    <source>
        <strain evidence="6">V1</strain>
    </source>
</reference>
<proteinExistence type="predicted"/>
<keyword evidence="6" id="KW-1185">Reference proteome</keyword>